<dbReference type="GO" id="GO:0016616">
    <property type="term" value="F:oxidoreductase activity, acting on the CH-OH group of donors, NAD or NADP as acceptor"/>
    <property type="evidence" value="ECO:0007669"/>
    <property type="project" value="UniProtKB-ARBA"/>
</dbReference>
<dbReference type="Pfam" id="PF08240">
    <property type="entry name" value="ADH_N"/>
    <property type="match status" value="1"/>
</dbReference>
<keyword evidence="1 4" id="KW-0479">Metal-binding</keyword>
<comment type="caution">
    <text evidence="6">The sequence shown here is derived from an EMBL/GenBank/DDBJ whole genome shotgun (WGS) entry which is preliminary data.</text>
</comment>
<evidence type="ECO:0000256" key="2">
    <source>
        <dbReference type="ARBA" id="ARBA00022833"/>
    </source>
</evidence>
<dbReference type="CDD" id="cd08236">
    <property type="entry name" value="sugar_DH"/>
    <property type="match status" value="1"/>
</dbReference>
<name>A0A1F5AAI7_9BACT</name>
<dbReference type="EMBL" id="MEYH01000054">
    <property type="protein sequence ID" value="OGD15529.1"/>
    <property type="molecule type" value="Genomic_DNA"/>
</dbReference>
<dbReference type="Pfam" id="PF00107">
    <property type="entry name" value="ADH_zinc_N"/>
    <property type="match status" value="1"/>
</dbReference>
<comment type="cofactor">
    <cofactor evidence="4">
        <name>Zn(2+)</name>
        <dbReference type="ChEBI" id="CHEBI:29105"/>
    </cofactor>
</comment>
<evidence type="ECO:0000313" key="7">
    <source>
        <dbReference type="Proteomes" id="UP000177701"/>
    </source>
</evidence>
<evidence type="ECO:0000256" key="3">
    <source>
        <dbReference type="ARBA" id="ARBA00023002"/>
    </source>
</evidence>
<dbReference type="GO" id="GO:0008270">
    <property type="term" value="F:zinc ion binding"/>
    <property type="evidence" value="ECO:0007669"/>
    <property type="project" value="InterPro"/>
</dbReference>
<dbReference type="AlphaFoldDB" id="A0A1F5AAI7"/>
<dbReference type="InterPro" id="IPR013154">
    <property type="entry name" value="ADH-like_N"/>
</dbReference>
<dbReference type="InterPro" id="IPR011032">
    <property type="entry name" value="GroES-like_sf"/>
</dbReference>
<proteinExistence type="inferred from homology"/>
<dbReference type="SUPFAM" id="SSF50129">
    <property type="entry name" value="GroES-like"/>
    <property type="match status" value="1"/>
</dbReference>
<dbReference type="Gene3D" id="3.90.180.10">
    <property type="entry name" value="Medium-chain alcohol dehydrogenases, catalytic domain"/>
    <property type="match status" value="1"/>
</dbReference>
<evidence type="ECO:0000256" key="1">
    <source>
        <dbReference type="ARBA" id="ARBA00022723"/>
    </source>
</evidence>
<dbReference type="PANTHER" id="PTHR43401">
    <property type="entry name" value="L-THREONINE 3-DEHYDROGENASE"/>
    <property type="match status" value="1"/>
</dbReference>
<dbReference type="InterPro" id="IPR013149">
    <property type="entry name" value="ADH-like_C"/>
</dbReference>
<dbReference type="Proteomes" id="UP000177701">
    <property type="component" value="Unassembled WGS sequence"/>
</dbReference>
<protein>
    <submittedName>
        <fullName evidence="6">Galactitol-1-phosphate 5-dehydrogenase</fullName>
    </submittedName>
</protein>
<comment type="similarity">
    <text evidence="4">Belongs to the zinc-containing alcohol dehydrogenase family.</text>
</comment>
<dbReference type="SMART" id="SM00829">
    <property type="entry name" value="PKS_ER"/>
    <property type="match status" value="1"/>
</dbReference>
<dbReference type="Gene3D" id="3.40.50.720">
    <property type="entry name" value="NAD(P)-binding Rossmann-like Domain"/>
    <property type="match status" value="1"/>
</dbReference>
<evidence type="ECO:0000256" key="4">
    <source>
        <dbReference type="RuleBase" id="RU361277"/>
    </source>
</evidence>
<dbReference type="PROSITE" id="PS00059">
    <property type="entry name" value="ADH_ZINC"/>
    <property type="match status" value="1"/>
</dbReference>
<dbReference type="STRING" id="1797291.A2V47_01930"/>
<dbReference type="InterPro" id="IPR050129">
    <property type="entry name" value="Zn_alcohol_dh"/>
</dbReference>
<dbReference type="PANTHER" id="PTHR43401:SF2">
    <property type="entry name" value="L-THREONINE 3-DEHYDROGENASE"/>
    <property type="match status" value="1"/>
</dbReference>
<feature type="domain" description="Enoyl reductase (ER)" evidence="5">
    <location>
        <begin position="5"/>
        <end position="317"/>
    </location>
</feature>
<dbReference type="SUPFAM" id="SSF51735">
    <property type="entry name" value="NAD(P)-binding Rossmann-fold domains"/>
    <property type="match status" value="1"/>
</dbReference>
<dbReference type="InterPro" id="IPR002328">
    <property type="entry name" value="ADH_Zn_CS"/>
</dbReference>
<dbReference type="InterPro" id="IPR036291">
    <property type="entry name" value="NAD(P)-bd_dom_sf"/>
</dbReference>
<sequence length="349" mass="38363">MRAVTLFAPANLSCVEAEVPKIKDSNEVLIKVKACGVCGSDIPRVMIKGAHKMPIIIGHEFSGEIVETGESVSSFKVLDQVTAMPLIPCGKCEFCQIGKYNLCDDYLYYGSRIPGAMAQYIVVKESNLLKLPKNVDYESAAMTDPVSVALHAIGKANINAGQSAIVFGLGAIGLIAIQWLKILGCSEVIAIDIFQEKLDLAEKLGVDLTINAKNNNVIEAIMDYTHNKGADIVIELAGNKITQLQAIQSASKMGRVIYCGISYDDLLLPSKEVNKILRGELFVIGSWNSSIAPLPVNEWKTSLDFMDKGKIKVKPLISHRVKLEDCKEVFEMMYYKKEIFNKVLFIPDL</sequence>
<dbReference type="InterPro" id="IPR020843">
    <property type="entry name" value="ER"/>
</dbReference>
<keyword evidence="2 4" id="KW-0862">Zinc</keyword>
<organism evidence="6 7">
    <name type="scientific">Candidatus Sediminicultor quintus</name>
    <dbReference type="NCBI Taxonomy" id="1797291"/>
    <lineage>
        <taxon>Bacteria</taxon>
        <taxon>Pseudomonadati</taxon>
        <taxon>Atribacterota</taxon>
        <taxon>Candidatus Phoenicimicrobiia</taxon>
        <taxon>Candidatus Pheonicimicrobiales</taxon>
        <taxon>Candidatus Phoenicimicrobiaceae</taxon>
        <taxon>Candidatus Sediminicultor</taxon>
    </lineage>
</organism>
<evidence type="ECO:0000259" key="5">
    <source>
        <dbReference type="SMART" id="SM00829"/>
    </source>
</evidence>
<reference evidence="6 7" key="1">
    <citation type="journal article" date="2016" name="Nat. Commun.">
        <title>Thousands of microbial genomes shed light on interconnected biogeochemical processes in an aquifer system.</title>
        <authorList>
            <person name="Anantharaman K."/>
            <person name="Brown C.T."/>
            <person name="Hug L.A."/>
            <person name="Sharon I."/>
            <person name="Castelle C.J."/>
            <person name="Probst A.J."/>
            <person name="Thomas B.C."/>
            <person name="Singh A."/>
            <person name="Wilkins M.J."/>
            <person name="Karaoz U."/>
            <person name="Brodie E.L."/>
            <person name="Williams K.H."/>
            <person name="Hubbard S.S."/>
            <person name="Banfield J.F."/>
        </authorList>
    </citation>
    <scope>NUCLEOTIDE SEQUENCE [LARGE SCALE GENOMIC DNA]</scope>
</reference>
<accession>A0A1F5AAI7</accession>
<evidence type="ECO:0000313" key="6">
    <source>
        <dbReference type="EMBL" id="OGD15529.1"/>
    </source>
</evidence>
<keyword evidence="3" id="KW-0560">Oxidoreductase</keyword>
<gene>
    <name evidence="6" type="ORF">A2V47_01930</name>
</gene>